<accession>A0AAV4CPF7</accession>
<gene>
    <name evidence="1" type="ORF">PoB_006025200</name>
</gene>
<name>A0AAV4CPF7_9GAST</name>
<evidence type="ECO:0000313" key="1">
    <source>
        <dbReference type="EMBL" id="GFO33747.1"/>
    </source>
</evidence>
<reference evidence="1 2" key="1">
    <citation type="journal article" date="2021" name="Elife">
        <title>Chloroplast acquisition without the gene transfer in kleptoplastic sea slugs, Plakobranchus ocellatus.</title>
        <authorList>
            <person name="Maeda T."/>
            <person name="Takahashi S."/>
            <person name="Yoshida T."/>
            <person name="Shimamura S."/>
            <person name="Takaki Y."/>
            <person name="Nagai Y."/>
            <person name="Toyoda A."/>
            <person name="Suzuki Y."/>
            <person name="Arimoto A."/>
            <person name="Ishii H."/>
            <person name="Satoh N."/>
            <person name="Nishiyama T."/>
            <person name="Hasebe M."/>
            <person name="Maruyama T."/>
            <person name="Minagawa J."/>
            <person name="Obokata J."/>
            <person name="Shigenobu S."/>
        </authorList>
    </citation>
    <scope>NUCLEOTIDE SEQUENCE [LARGE SCALE GENOMIC DNA]</scope>
</reference>
<sequence length="143" mass="15718">MRNYSPSFSILVHCNWRHIEEVANSVRERTTILQKLAGTNWGATPVSENGLCQLCTTGMTCRYDCDLKAVNACLLVVIRKQRKGAALPGMVIFTDSRALVQAVGDSSRGGVEEAMLLTDYLKKTGVRSVIQWLPPHVGVIGTR</sequence>
<dbReference type="EMBL" id="BLXT01006832">
    <property type="protein sequence ID" value="GFO33747.1"/>
    <property type="molecule type" value="Genomic_DNA"/>
</dbReference>
<dbReference type="Proteomes" id="UP000735302">
    <property type="component" value="Unassembled WGS sequence"/>
</dbReference>
<proteinExistence type="predicted"/>
<protein>
    <recommendedName>
        <fullName evidence="3">RNase H type-1 domain-containing protein</fullName>
    </recommendedName>
</protein>
<evidence type="ECO:0008006" key="3">
    <source>
        <dbReference type="Google" id="ProtNLM"/>
    </source>
</evidence>
<organism evidence="1 2">
    <name type="scientific">Plakobranchus ocellatus</name>
    <dbReference type="NCBI Taxonomy" id="259542"/>
    <lineage>
        <taxon>Eukaryota</taxon>
        <taxon>Metazoa</taxon>
        <taxon>Spiralia</taxon>
        <taxon>Lophotrochozoa</taxon>
        <taxon>Mollusca</taxon>
        <taxon>Gastropoda</taxon>
        <taxon>Heterobranchia</taxon>
        <taxon>Euthyneura</taxon>
        <taxon>Panpulmonata</taxon>
        <taxon>Sacoglossa</taxon>
        <taxon>Placobranchoidea</taxon>
        <taxon>Plakobranchidae</taxon>
        <taxon>Plakobranchus</taxon>
    </lineage>
</organism>
<comment type="caution">
    <text evidence="1">The sequence shown here is derived from an EMBL/GenBank/DDBJ whole genome shotgun (WGS) entry which is preliminary data.</text>
</comment>
<evidence type="ECO:0000313" key="2">
    <source>
        <dbReference type="Proteomes" id="UP000735302"/>
    </source>
</evidence>
<keyword evidence="2" id="KW-1185">Reference proteome</keyword>
<dbReference type="AlphaFoldDB" id="A0AAV4CPF7"/>